<accession>A0A6G8QDU8</accession>
<dbReference type="Proteomes" id="UP000501452">
    <property type="component" value="Chromosome"/>
</dbReference>
<dbReference type="SUPFAM" id="SSF46548">
    <property type="entry name" value="alpha-helical ferredoxin"/>
    <property type="match status" value="1"/>
</dbReference>
<dbReference type="AlphaFoldDB" id="A0A6G8QDU8"/>
<dbReference type="InterPro" id="IPR006005">
    <property type="entry name" value="Glut_synth_ssu1"/>
</dbReference>
<dbReference type="Pfam" id="PF07992">
    <property type="entry name" value="Pyr_redox_2"/>
    <property type="match status" value="1"/>
</dbReference>
<gene>
    <name evidence="7" type="primary">gltD</name>
    <name evidence="7" type="ORF">GBA63_20015</name>
</gene>
<keyword evidence="2 7" id="KW-0560">Oxidoreductase</keyword>
<dbReference type="EMBL" id="CP045119">
    <property type="protein sequence ID" value="QIN84680.1"/>
    <property type="molecule type" value="Genomic_DNA"/>
</dbReference>
<reference evidence="7 8" key="1">
    <citation type="submission" date="2019-10" db="EMBL/GenBank/DDBJ databases">
        <title>Rubrobacter sp nov SCSIO 52090 isolated from a deep-sea sediment in the South China Sea.</title>
        <authorList>
            <person name="Chen R.W."/>
        </authorList>
    </citation>
    <scope>NUCLEOTIDE SEQUENCE [LARGE SCALE GENOMIC DNA]</scope>
    <source>
        <strain evidence="7 8">SCSIO 52909</strain>
    </source>
</reference>
<dbReference type="PRINTS" id="PR00419">
    <property type="entry name" value="ADXRDTASE"/>
</dbReference>
<dbReference type="PANTHER" id="PTHR43100">
    <property type="entry name" value="GLUTAMATE SYNTHASE [NADPH] SMALL CHAIN"/>
    <property type="match status" value="1"/>
</dbReference>
<dbReference type="InterPro" id="IPR009051">
    <property type="entry name" value="Helical_ferredxn"/>
</dbReference>
<evidence type="ECO:0000259" key="6">
    <source>
        <dbReference type="Pfam" id="PF14691"/>
    </source>
</evidence>
<dbReference type="NCBIfam" id="TIGR01317">
    <property type="entry name" value="GOGAT_sm_gam"/>
    <property type="match status" value="1"/>
</dbReference>
<name>A0A6G8QDU8_9ACTN</name>
<dbReference type="GO" id="GO:0006537">
    <property type="term" value="P:glutamate biosynthetic process"/>
    <property type="evidence" value="ECO:0007669"/>
    <property type="project" value="UniProtKB-KW"/>
</dbReference>
<keyword evidence="1" id="KW-0028">Amino-acid biosynthesis</keyword>
<evidence type="ECO:0000313" key="8">
    <source>
        <dbReference type="Proteomes" id="UP000501452"/>
    </source>
</evidence>
<dbReference type="GO" id="GO:0051536">
    <property type="term" value="F:iron-sulfur cluster binding"/>
    <property type="evidence" value="ECO:0007669"/>
    <property type="project" value="InterPro"/>
</dbReference>
<proteinExistence type="predicted"/>
<sequence length="476" mass="52291">MGDPKGFLKIGRKPTPKRTVEERVQDYRYVYEPMPEEELKGQASRCMDCGVPFCNTGCPLGNLIPDWNDLVYREHWKQAIDRLHQTNNFPEFTGMLCPAPCEAACVLAINDKPVTIKEIELSIINRAFDEGWVVAKPPPPERRTGKKVAVVGSGPAGLAAAQQLNWAGHTVVVFEKDDKIGGLLRYGIPDYKIEKWVVDRRVAMMEEEGVEFRANSHVGENPTTEELKSEFDATVLAVGALQGRDLDVPGRELGGIHLAMDYLVQQNRRVAGLPTNAEIEISAKDKNVVILGGGDTSADCLGNSHREGCASVKVLTHGPKPPENPDHLVWPDWPLILHTYPAHEEGGERGFSVAVKGFSGSNGHVERMHAVETERTPEGKTVPKEGTDFEMETDLVLLAIGFTGPVKDRLQEEMDLGYTDRGAIHSENGFGTRQEDVFVAGDAKRGASLIVWAIAEGRKAARQADEFLMGRSLLPG</sequence>
<dbReference type="EC" id="1.4.1.-" evidence="7"/>
<dbReference type="KEGG" id="rub:GBA63_20015"/>
<dbReference type="RefSeq" id="WP_166179104.1">
    <property type="nucleotide sequence ID" value="NZ_CP045119.1"/>
</dbReference>
<evidence type="ECO:0000259" key="5">
    <source>
        <dbReference type="Pfam" id="PF07992"/>
    </source>
</evidence>
<feature type="domain" description="FAD/NAD(P)-binding" evidence="5">
    <location>
        <begin position="146"/>
        <end position="457"/>
    </location>
</feature>
<evidence type="ECO:0000256" key="3">
    <source>
        <dbReference type="ARBA" id="ARBA00023164"/>
    </source>
</evidence>
<organism evidence="7 8">
    <name type="scientific">Rubrobacter tropicus</name>
    <dbReference type="NCBI Taxonomy" id="2653851"/>
    <lineage>
        <taxon>Bacteria</taxon>
        <taxon>Bacillati</taxon>
        <taxon>Actinomycetota</taxon>
        <taxon>Rubrobacteria</taxon>
        <taxon>Rubrobacterales</taxon>
        <taxon>Rubrobacteraceae</taxon>
        <taxon>Rubrobacter</taxon>
    </lineage>
</organism>
<dbReference type="InterPro" id="IPR036188">
    <property type="entry name" value="FAD/NAD-bd_sf"/>
</dbReference>
<dbReference type="GO" id="GO:0016639">
    <property type="term" value="F:oxidoreductase activity, acting on the CH-NH2 group of donors, NAD or NADP as acceptor"/>
    <property type="evidence" value="ECO:0007669"/>
    <property type="project" value="InterPro"/>
</dbReference>
<keyword evidence="8" id="KW-1185">Reference proteome</keyword>
<dbReference type="Gene3D" id="1.10.1060.10">
    <property type="entry name" value="Alpha-helical ferredoxin"/>
    <property type="match status" value="1"/>
</dbReference>
<dbReference type="Pfam" id="PF14691">
    <property type="entry name" value="Fer4_20"/>
    <property type="match status" value="1"/>
</dbReference>
<dbReference type="InterPro" id="IPR023753">
    <property type="entry name" value="FAD/NAD-binding_dom"/>
</dbReference>
<dbReference type="Gene3D" id="3.50.50.60">
    <property type="entry name" value="FAD/NAD(P)-binding domain"/>
    <property type="match status" value="2"/>
</dbReference>
<comment type="pathway">
    <text evidence="4">Amino-acid biosynthesis.</text>
</comment>
<protein>
    <submittedName>
        <fullName evidence="7">Glutamate synthase small subunit</fullName>
        <ecNumber evidence="7">1.4.1.-</ecNumber>
    </submittedName>
</protein>
<dbReference type="SUPFAM" id="SSF51971">
    <property type="entry name" value="Nucleotide-binding domain"/>
    <property type="match status" value="2"/>
</dbReference>
<dbReference type="InterPro" id="IPR051394">
    <property type="entry name" value="Glutamate_Synthase"/>
</dbReference>
<evidence type="ECO:0000256" key="4">
    <source>
        <dbReference type="ARBA" id="ARBA00029440"/>
    </source>
</evidence>
<feature type="domain" description="Dihydroprymidine dehydrogenase" evidence="6">
    <location>
        <begin position="24"/>
        <end position="130"/>
    </location>
</feature>
<dbReference type="InterPro" id="IPR028261">
    <property type="entry name" value="DPD_II"/>
</dbReference>
<evidence type="ECO:0000256" key="1">
    <source>
        <dbReference type="ARBA" id="ARBA00022605"/>
    </source>
</evidence>
<evidence type="ECO:0000256" key="2">
    <source>
        <dbReference type="ARBA" id="ARBA00023002"/>
    </source>
</evidence>
<keyword evidence="3" id="KW-0314">Glutamate biosynthesis</keyword>
<evidence type="ECO:0000313" key="7">
    <source>
        <dbReference type="EMBL" id="QIN84680.1"/>
    </source>
</evidence>
<dbReference type="PANTHER" id="PTHR43100:SF1">
    <property type="entry name" value="GLUTAMATE SYNTHASE [NADPH] SMALL CHAIN"/>
    <property type="match status" value="1"/>
</dbReference>